<evidence type="ECO:0000313" key="5">
    <source>
        <dbReference type="Proteomes" id="UP000189229"/>
    </source>
</evidence>
<proteinExistence type="inferred from homology"/>
<dbReference type="PANTHER" id="PTHR46766">
    <property type="entry name" value="GLUTAMINE-RICH PROTEIN 2"/>
    <property type="match status" value="1"/>
</dbReference>
<evidence type="ECO:0000256" key="1">
    <source>
        <dbReference type="ARBA" id="ARBA00010652"/>
    </source>
</evidence>
<feature type="compositionally biased region" description="Low complexity" evidence="2">
    <location>
        <begin position="137"/>
        <end position="151"/>
    </location>
</feature>
<feature type="domain" description="PPE" evidence="3">
    <location>
        <begin position="1"/>
        <end position="101"/>
    </location>
</feature>
<feature type="region of interest" description="Disordered" evidence="2">
    <location>
        <begin position="120"/>
        <end position="163"/>
    </location>
</feature>
<comment type="caution">
    <text evidence="4">The sequence shown here is derived from an EMBL/GenBank/DDBJ whole genome shotgun (WGS) entry which is preliminary data.</text>
</comment>
<dbReference type="Gene3D" id="1.20.1260.20">
    <property type="entry name" value="PPE superfamily"/>
    <property type="match status" value="1"/>
</dbReference>
<dbReference type="AlphaFoldDB" id="A0A1V3XGC8"/>
<dbReference type="GO" id="GO:0052572">
    <property type="term" value="P:response to host immune response"/>
    <property type="evidence" value="ECO:0007669"/>
    <property type="project" value="TreeGrafter"/>
</dbReference>
<evidence type="ECO:0000259" key="3">
    <source>
        <dbReference type="Pfam" id="PF00823"/>
    </source>
</evidence>
<comment type="similarity">
    <text evidence="1">Belongs to the mycobacterial PPE family.</text>
</comment>
<reference evidence="4 5" key="1">
    <citation type="submission" date="2017-02" db="EMBL/GenBank/DDBJ databases">
        <title>Complete genome sequences of Mycobacterium kansasii strains isolated from rhesus macaques.</title>
        <authorList>
            <person name="Panda A."/>
            <person name="Nagaraj S."/>
            <person name="Zhao X."/>
            <person name="Tettelin H."/>
            <person name="Detolla L.J."/>
        </authorList>
    </citation>
    <scope>NUCLEOTIDE SEQUENCE [LARGE SCALE GENOMIC DNA]</scope>
    <source>
        <strain evidence="4 5">11-3813</strain>
    </source>
</reference>
<gene>
    <name evidence="4" type="ORF">BZL30_2547</name>
</gene>
<dbReference type="InterPro" id="IPR000030">
    <property type="entry name" value="PPE_dom"/>
</dbReference>
<dbReference type="Proteomes" id="UP000189229">
    <property type="component" value="Unassembled WGS sequence"/>
</dbReference>
<organism evidence="4 5">
    <name type="scientific">Mycobacterium kansasii</name>
    <dbReference type="NCBI Taxonomy" id="1768"/>
    <lineage>
        <taxon>Bacteria</taxon>
        <taxon>Bacillati</taxon>
        <taxon>Actinomycetota</taxon>
        <taxon>Actinomycetes</taxon>
        <taxon>Mycobacteriales</taxon>
        <taxon>Mycobacteriaceae</taxon>
        <taxon>Mycobacterium</taxon>
    </lineage>
</organism>
<dbReference type="SUPFAM" id="SSF140459">
    <property type="entry name" value="PE/PPE dimer-like"/>
    <property type="match status" value="1"/>
</dbReference>
<dbReference type="Pfam" id="PF00823">
    <property type="entry name" value="PPE"/>
    <property type="match status" value="1"/>
</dbReference>
<dbReference type="PANTHER" id="PTHR46766:SF1">
    <property type="entry name" value="GLUTAMINE-RICH PROTEIN 2"/>
    <property type="match status" value="1"/>
</dbReference>
<name>A0A1V3XGC8_MYCKA</name>
<accession>A0A1V3XGC8</accession>
<evidence type="ECO:0000313" key="4">
    <source>
        <dbReference type="EMBL" id="OOK78249.1"/>
    </source>
</evidence>
<protein>
    <submittedName>
        <fullName evidence="4">PPE family protein</fullName>
    </submittedName>
</protein>
<evidence type="ECO:0000256" key="2">
    <source>
        <dbReference type="SAM" id="MobiDB-lite"/>
    </source>
</evidence>
<dbReference type="EMBL" id="MVBM01000002">
    <property type="protein sequence ID" value="OOK78249.1"/>
    <property type="molecule type" value="Genomic_DNA"/>
</dbReference>
<dbReference type="InterPro" id="IPR038332">
    <property type="entry name" value="PPE_sf"/>
</dbReference>
<sequence length="163" mass="16646">MAAAAAEFVTWTRATAAGAEQAAGQAAAAAAAYETAFAQTVPPPVVAANRTLLTALIVTNLFGQNTPAIAVAEAQYADMWVQDAAAMYGYAGSSASATRLTPFTPPPPNTEPGGLSVQAAAVARATGPQPATRGTTRPAPAGRCPRCPIRCQASRARRRPFPH</sequence>